<dbReference type="PROSITE" id="PS50943">
    <property type="entry name" value="HTH_CROC1"/>
    <property type="match status" value="1"/>
</dbReference>
<comment type="caution">
    <text evidence="2">The sequence shown here is derived from an EMBL/GenBank/DDBJ whole genome shotgun (WGS) entry which is preliminary data.</text>
</comment>
<dbReference type="CDD" id="cd00093">
    <property type="entry name" value="HTH_XRE"/>
    <property type="match status" value="1"/>
</dbReference>
<dbReference type="GO" id="GO:0003677">
    <property type="term" value="F:DNA binding"/>
    <property type="evidence" value="ECO:0007669"/>
    <property type="project" value="InterPro"/>
</dbReference>
<dbReference type="InterPro" id="IPR010982">
    <property type="entry name" value="Lambda_DNA-bd_dom_sf"/>
</dbReference>
<dbReference type="EMBL" id="MXAN01000077">
    <property type="protein sequence ID" value="OPH34944.1"/>
    <property type="molecule type" value="Genomic_DNA"/>
</dbReference>
<dbReference type="Pfam" id="PF01381">
    <property type="entry name" value="HTH_3"/>
    <property type="match status" value="1"/>
</dbReference>
<dbReference type="Proteomes" id="UP000191025">
    <property type="component" value="Unassembled WGS sequence"/>
</dbReference>
<dbReference type="AlphaFoldDB" id="A0A1V4GQQ5"/>
<dbReference type="InterPro" id="IPR001387">
    <property type="entry name" value="Cro/C1-type_HTH"/>
</dbReference>
<proteinExistence type="predicted"/>
<feature type="domain" description="HTH cro/C1-type" evidence="1">
    <location>
        <begin position="64"/>
        <end position="118"/>
    </location>
</feature>
<dbReference type="SMART" id="SM00530">
    <property type="entry name" value="HTH_XRE"/>
    <property type="match status" value="1"/>
</dbReference>
<accession>A0A1V4GQQ5</accession>
<dbReference type="Gene3D" id="1.10.260.40">
    <property type="entry name" value="lambda repressor-like DNA-binding domains"/>
    <property type="match status" value="1"/>
</dbReference>
<dbReference type="SUPFAM" id="SSF47413">
    <property type="entry name" value="lambda repressor-like DNA-binding domains"/>
    <property type="match status" value="1"/>
</dbReference>
<protein>
    <recommendedName>
        <fullName evidence="1">HTH cro/C1-type domain-containing protein</fullName>
    </recommendedName>
</protein>
<sequence length="127" mass="14265">MCRRQNRRQTFLSTHDTPCRELIPSLFGAVMKLTNFDDFFGNLPKDSQERVNERVADTLVSIRLSELRKNAKLTQAELADKIGVSQSAICQMESADNPEYATIKKYVQALGGKLIVEIDGKQSVLFG</sequence>
<reference evidence="3" key="1">
    <citation type="submission" date="2017-03" db="EMBL/GenBank/DDBJ databases">
        <title>Draft genome sequence of Moraxella equi CCUG 4950T type strain.</title>
        <authorList>
            <person name="Salva-Serra F."/>
            <person name="Engstrom-Jakobsson H."/>
            <person name="Thorell K."/>
            <person name="Jaen-Luchoro D."/>
            <person name="Gonzales-Siles L."/>
            <person name="Karlsson R."/>
            <person name="Yazdan S."/>
            <person name="Boulund F."/>
            <person name="Johnning A."/>
            <person name="Engstrand L."/>
            <person name="Kristiansson E."/>
            <person name="Moore E."/>
        </authorList>
    </citation>
    <scope>NUCLEOTIDE SEQUENCE [LARGE SCALE GENOMIC DNA]</scope>
    <source>
        <strain evidence="3">CCUG 4441</strain>
    </source>
</reference>
<evidence type="ECO:0000313" key="3">
    <source>
        <dbReference type="Proteomes" id="UP000191025"/>
    </source>
</evidence>
<evidence type="ECO:0000313" key="2">
    <source>
        <dbReference type="EMBL" id="OPH34944.1"/>
    </source>
</evidence>
<evidence type="ECO:0000259" key="1">
    <source>
        <dbReference type="PROSITE" id="PS50943"/>
    </source>
</evidence>
<gene>
    <name evidence="2" type="ORF">B5J94_10295</name>
</gene>
<organism evidence="2 3">
    <name type="scientific">Moraxella lacunata</name>
    <dbReference type="NCBI Taxonomy" id="477"/>
    <lineage>
        <taxon>Bacteria</taxon>
        <taxon>Pseudomonadati</taxon>
        <taxon>Pseudomonadota</taxon>
        <taxon>Gammaproteobacteria</taxon>
        <taxon>Moraxellales</taxon>
        <taxon>Moraxellaceae</taxon>
        <taxon>Moraxella</taxon>
    </lineage>
</organism>
<name>A0A1V4GQQ5_MORLA</name>